<dbReference type="EMBL" id="OKRB01000152">
    <property type="protein sequence ID" value="SPE31653.1"/>
    <property type="molecule type" value="Genomic_DNA"/>
</dbReference>
<evidence type="ECO:0000313" key="1">
    <source>
        <dbReference type="EMBL" id="SPE31653.1"/>
    </source>
</evidence>
<gene>
    <name evidence="1" type="ORF">SBA5_90030</name>
</gene>
<evidence type="ECO:0000313" key="2">
    <source>
        <dbReference type="Proteomes" id="UP000239735"/>
    </source>
</evidence>
<dbReference type="Proteomes" id="UP000239735">
    <property type="component" value="Unassembled WGS sequence"/>
</dbReference>
<proteinExistence type="predicted"/>
<sequence length="119" mass="13237">MKNINGIGVPISTVPSHGNKPDLRKVGKDIYEVLTGTGSHGYKQLARRQTVKIEPERNYSPSEVAAILNISYDAALRAMLKMKGVVDLGTPTRRYNRGKKKLRISGKNLLTFLRSKTKD</sequence>
<protein>
    <submittedName>
        <fullName evidence="1">Uncharacterized protein</fullName>
    </submittedName>
</protein>
<reference evidence="2" key="1">
    <citation type="submission" date="2018-02" db="EMBL/GenBank/DDBJ databases">
        <authorList>
            <person name="Hausmann B."/>
        </authorList>
    </citation>
    <scope>NUCLEOTIDE SEQUENCE [LARGE SCALE GENOMIC DNA]</scope>
    <source>
        <strain evidence="2">Peat soil MAG SbA5</strain>
    </source>
</reference>
<name>A0A2N9M841_9BACT</name>
<organism evidence="1 2">
    <name type="scientific">Candidatus Sulfuritelmatomonas gaucii</name>
    <dbReference type="NCBI Taxonomy" id="2043161"/>
    <lineage>
        <taxon>Bacteria</taxon>
        <taxon>Pseudomonadati</taxon>
        <taxon>Acidobacteriota</taxon>
        <taxon>Terriglobia</taxon>
        <taxon>Terriglobales</taxon>
        <taxon>Acidobacteriaceae</taxon>
        <taxon>Candidatus Sulfuritelmatomonas</taxon>
    </lineage>
</organism>
<accession>A0A2N9M841</accession>
<dbReference type="AlphaFoldDB" id="A0A2N9M841"/>
<dbReference type="OrthoDB" id="9917062at2"/>